<feature type="domain" description="HTH araC/xylS-type" evidence="5">
    <location>
        <begin position="341"/>
        <end position="438"/>
    </location>
</feature>
<dbReference type="AlphaFoldDB" id="A0A3P3XLW7"/>
<dbReference type="PANTHER" id="PTHR48111:SF69">
    <property type="entry name" value="RESPONSE REGULATOR RECEIVER"/>
    <property type="match status" value="1"/>
</dbReference>
<organism evidence="7">
    <name type="scientific">uncultured spirochete</name>
    <dbReference type="NCBI Taxonomy" id="156406"/>
    <lineage>
        <taxon>Bacteria</taxon>
        <taxon>Pseudomonadati</taxon>
        <taxon>Spirochaetota</taxon>
        <taxon>Spirochaetia</taxon>
        <taxon>Spirochaetales</taxon>
        <taxon>environmental samples</taxon>
    </lineage>
</organism>
<gene>
    <name evidence="7" type="ORF">SPIROBIBN47_380021</name>
</gene>
<dbReference type="GO" id="GO:0005829">
    <property type="term" value="C:cytosol"/>
    <property type="evidence" value="ECO:0007669"/>
    <property type="project" value="TreeGrafter"/>
</dbReference>
<evidence type="ECO:0000259" key="6">
    <source>
        <dbReference type="PROSITE" id="PS50110"/>
    </source>
</evidence>
<dbReference type="InterPro" id="IPR039420">
    <property type="entry name" value="WalR-like"/>
</dbReference>
<dbReference type="SMART" id="SM00448">
    <property type="entry name" value="REC"/>
    <property type="match status" value="1"/>
</dbReference>
<feature type="modified residue" description="4-aspartylphosphate" evidence="4">
    <location>
        <position position="56"/>
    </location>
</feature>
<dbReference type="Gene3D" id="3.40.50.2300">
    <property type="match status" value="1"/>
</dbReference>
<dbReference type="GO" id="GO:0032993">
    <property type="term" value="C:protein-DNA complex"/>
    <property type="evidence" value="ECO:0007669"/>
    <property type="project" value="TreeGrafter"/>
</dbReference>
<evidence type="ECO:0000256" key="3">
    <source>
        <dbReference type="ARBA" id="ARBA00023163"/>
    </source>
</evidence>
<dbReference type="InterPro" id="IPR001789">
    <property type="entry name" value="Sig_transdc_resp-reg_receiver"/>
</dbReference>
<feature type="domain" description="Response regulatory" evidence="6">
    <location>
        <begin position="3"/>
        <end position="121"/>
    </location>
</feature>
<dbReference type="PROSITE" id="PS50110">
    <property type="entry name" value="RESPONSE_REGULATORY"/>
    <property type="match status" value="1"/>
</dbReference>
<keyword evidence="1" id="KW-0805">Transcription regulation</keyword>
<sequence length="440" mass="48129">MIRILIADDEALEREAISHILRHIHLEEECVVDQAVNGYEALEAAEKYEPDIAFLDIRMPGMDGLEVAERLSRLGNPPFIIMVTAYDSFAYARMALRYGVLDYLLKPASSEEIEAAVRKAIYQIRRRREEAARRAEMHSIAADMEQIARMNIVDQLEAGSVADSDVTRLVKLRFGTEMWSCAAIVAGARDGSSSASLSLALLEQHRFLSGIAERHLASDLGIPENLPSLFFAGSGERITSMLLVAPFLDEKRSAESEPHAAFHAFQHIRSRLAQFRYRCIDAGAGDLRFGACVSDAGLASAALAAAKAAFNLTAAECPILVLSPMPLAHGREAAAAGSLAGRTISWLQDHFMESIGLADAAEYLHVSPSHLSRMLKKETGIGFGEMLVRTRIAHAKNLLANGIPAKEASFLVGFRDQSYFTKVFIKVAGVSPSRYLDLGR</sequence>
<name>A0A3P3XLW7_9SPIR</name>
<dbReference type="GO" id="GO:0000156">
    <property type="term" value="F:phosphorelay response regulator activity"/>
    <property type="evidence" value="ECO:0007669"/>
    <property type="project" value="TreeGrafter"/>
</dbReference>
<dbReference type="Pfam" id="PF12833">
    <property type="entry name" value="HTH_18"/>
    <property type="match status" value="1"/>
</dbReference>
<dbReference type="CDD" id="cd17536">
    <property type="entry name" value="REC_YesN-like"/>
    <property type="match status" value="1"/>
</dbReference>
<dbReference type="SUPFAM" id="SSF52172">
    <property type="entry name" value="CheY-like"/>
    <property type="match status" value="1"/>
</dbReference>
<dbReference type="InterPro" id="IPR018060">
    <property type="entry name" value="HTH_AraC"/>
</dbReference>
<dbReference type="GO" id="GO:0000976">
    <property type="term" value="F:transcription cis-regulatory region binding"/>
    <property type="evidence" value="ECO:0007669"/>
    <property type="project" value="TreeGrafter"/>
</dbReference>
<dbReference type="SUPFAM" id="SSF46689">
    <property type="entry name" value="Homeodomain-like"/>
    <property type="match status" value="2"/>
</dbReference>
<protein>
    <recommendedName>
        <fullName evidence="8">Two component transcriptional regulator, AraC family</fullName>
    </recommendedName>
</protein>
<evidence type="ECO:0000256" key="4">
    <source>
        <dbReference type="PROSITE-ProRule" id="PRU00169"/>
    </source>
</evidence>
<evidence type="ECO:0000259" key="5">
    <source>
        <dbReference type="PROSITE" id="PS01124"/>
    </source>
</evidence>
<accession>A0A3P3XLW7</accession>
<evidence type="ECO:0000256" key="2">
    <source>
        <dbReference type="ARBA" id="ARBA00023125"/>
    </source>
</evidence>
<dbReference type="GO" id="GO:0003700">
    <property type="term" value="F:DNA-binding transcription factor activity"/>
    <property type="evidence" value="ECO:0007669"/>
    <property type="project" value="InterPro"/>
</dbReference>
<dbReference type="Pfam" id="PF00072">
    <property type="entry name" value="Response_reg"/>
    <property type="match status" value="1"/>
</dbReference>
<keyword evidence="4" id="KW-0597">Phosphoprotein</keyword>
<dbReference type="PROSITE" id="PS01124">
    <property type="entry name" value="HTH_ARAC_FAMILY_2"/>
    <property type="match status" value="1"/>
</dbReference>
<dbReference type="PANTHER" id="PTHR48111">
    <property type="entry name" value="REGULATOR OF RPOS"/>
    <property type="match status" value="1"/>
</dbReference>
<evidence type="ECO:0008006" key="8">
    <source>
        <dbReference type="Google" id="ProtNLM"/>
    </source>
</evidence>
<dbReference type="InterPro" id="IPR009057">
    <property type="entry name" value="Homeodomain-like_sf"/>
</dbReference>
<dbReference type="SMART" id="SM00342">
    <property type="entry name" value="HTH_ARAC"/>
    <property type="match status" value="1"/>
</dbReference>
<evidence type="ECO:0000256" key="1">
    <source>
        <dbReference type="ARBA" id="ARBA00023015"/>
    </source>
</evidence>
<dbReference type="InterPro" id="IPR011006">
    <property type="entry name" value="CheY-like_superfamily"/>
</dbReference>
<keyword evidence="2" id="KW-0238">DNA-binding</keyword>
<dbReference type="Gene3D" id="1.10.10.60">
    <property type="entry name" value="Homeodomain-like"/>
    <property type="match status" value="2"/>
</dbReference>
<keyword evidence="3" id="KW-0804">Transcription</keyword>
<dbReference type="EMBL" id="FWDM01000032">
    <property type="protein sequence ID" value="SLM14986.1"/>
    <property type="molecule type" value="Genomic_DNA"/>
</dbReference>
<proteinExistence type="predicted"/>
<reference evidence="7" key="1">
    <citation type="submission" date="2017-02" db="EMBL/GenBank/DDBJ databases">
        <authorList>
            <person name="Regsiter A."/>
            <person name="William W."/>
        </authorList>
    </citation>
    <scope>NUCLEOTIDE SEQUENCE</scope>
    <source>
        <strain evidence="7">Bib</strain>
    </source>
</reference>
<evidence type="ECO:0000313" key="7">
    <source>
        <dbReference type="EMBL" id="SLM14986.1"/>
    </source>
</evidence>